<dbReference type="AlphaFoldDB" id="A0A7G1KU19"/>
<dbReference type="EMBL" id="AP023396">
    <property type="protein sequence ID" value="BCK58421.1"/>
    <property type="molecule type" value="Genomic_DNA"/>
</dbReference>
<evidence type="ECO:0000313" key="3">
    <source>
        <dbReference type="Proteomes" id="UP000516173"/>
    </source>
</evidence>
<feature type="domain" description="DUF7172" evidence="1">
    <location>
        <begin position="5"/>
        <end position="166"/>
    </location>
</feature>
<protein>
    <recommendedName>
        <fullName evidence="1">DUF7172 domain-containing protein</fullName>
    </recommendedName>
</protein>
<keyword evidence="3" id="KW-1185">Reference proteome</keyword>
<evidence type="ECO:0000313" key="2">
    <source>
        <dbReference type="EMBL" id="BCK58421.1"/>
    </source>
</evidence>
<organism evidence="2 3">
    <name type="scientific">Nocardia wallacei</name>
    <dbReference type="NCBI Taxonomy" id="480035"/>
    <lineage>
        <taxon>Bacteria</taxon>
        <taxon>Bacillati</taxon>
        <taxon>Actinomycetota</taxon>
        <taxon>Actinomycetes</taxon>
        <taxon>Mycobacteriales</taxon>
        <taxon>Nocardiaceae</taxon>
        <taxon>Nocardia</taxon>
    </lineage>
</organism>
<sequence>MTFPCIDTAYFDAPGGEISPKRHWQFEHRASATAGGWTFTPANNAAGTTLGFVQAQWLNSTPVAQQVYAVLTADATRYAIDQLKHLVIQTQWGTSFGAAPADPTLTEESRVRGYLDFGTTTVSSTTVGVFGMLEDRQPKISTPIGDVITLPAGQTMKARAQVRWFTSAWGLDWYSAYGDPVAQRIAKVGALQIDLFSTPVIP</sequence>
<name>A0A7G1KU19_9NOCA</name>
<proteinExistence type="predicted"/>
<dbReference type="InterPro" id="IPR055596">
    <property type="entry name" value="DUF7172"/>
</dbReference>
<dbReference type="Pfam" id="PF23787">
    <property type="entry name" value="DUF7172"/>
    <property type="match status" value="1"/>
</dbReference>
<reference evidence="2 3" key="1">
    <citation type="submission" date="2020-08" db="EMBL/GenBank/DDBJ databases">
        <title>Genome Sequencing of Nocardia wallacei strain FMUON74 and assembly.</title>
        <authorList>
            <person name="Toyokawa M."/>
            <person name="Uesaka K."/>
        </authorList>
    </citation>
    <scope>NUCLEOTIDE SEQUENCE [LARGE SCALE GENOMIC DNA]</scope>
    <source>
        <strain evidence="2 3">FMUON74</strain>
    </source>
</reference>
<accession>A0A7G1KU19</accession>
<dbReference type="KEGG" id="nwl:NWFMUON74_61930"/>
<evidence type="ECO:0000259" key="1">
    <source>
        <dbReference type="Pfam" id="PF23787"/>
    </source>
</evidence>
<gene>
    <name evidence="2" type="ORF">NWFMUON74_61930</name>
</gene>
<dbReference type="Proteomes" id="UP000516173">
    <property type="component" value="Chromosome"/>
</dbReference>